<dbReference type="RefSeq" id="WP_065918067.1">
    <property type="nucleotide sequence ID" value="NZ_CP016793.1"/>
</dbReference>
<evidence type="ECO:0000256" key="12">
    <source>
        <dbReference type="ARBA" id="ARBA00023315"/>
    </source>
</evidence>
<keyword evidence="4" id="KW-0963">Cytoplasm</keyword>
<evidence type="ECO:0000256" key="13">
    <source>
        <dbReference type="ARBA" id="ARBA00023316"/>
    </source>
</evidence>
<dbReference type="STRING" id="1586287.BBK82_30470"/>
<dbReference type="PANTHER" id="PTHR43584">
    <property type="entry name" value="NUCLEOTIDYL TRANSFERASE"/>
    <property type="match status" value="1"/>
</dbReference>
<comment type="catalytic activity">
    <reaction evidence="15">
        <text>N-acetyl-alpha-D-glucosamine 1-phosphate + UTP + H(+) = UDP-N-acetyl-alpha-D-glucosamine + diphosphate</text>
        <dbReference type="Rhea" id="RHEA:13509"/>
        <dbReference type="ChEBI" id="CHEBI:15378"/>
        <dbReference type="ChEBI" id="CHEBI:33019"/>
        <dbReference type="ChEBI" id="CHEBI:46398"/>
        <dbReference type="ChEBI" id="CHEBI:57705"/>
        <dbReference type="ChEBI" id="CHEBI:57776"/>
        <dbReference type="EC" id="2.7.7.23"/>
    </reaction>
</comment>
<reference evidence="18 19" key="1">
    <citation type="submission" date="2016-07" db="EMBL/GenBank/DDBJ databases">
        <title>Complete genome sequence of the Lentzea guizhouensis DHS C013.</title>
        <authorList>
            <person name="Cao C."/>
        </authorList>
    </citation>
    <scope>NUCLEOTIDE SEQUENCE [LARGE SCALE GENOMIC DNA]</scope>
    <source>
        <strain evidence="18 19">DHS C013</strain>
    </source>
</reference>
<proteinExistence type="inferred from homology"/>
<dbReference type="EMBL" id="CP016793">
    <property type="protein sequence ID" value="ANZ39726.1"/>
    <property type="molecule type" value="Genomic_DNA"/>
</dbReference>
<dbReference type="PANTHER" id="PTHR43584:SF3">
    <property type="entry name" value="BIFUNCTIONAL PROTEIN GLMU"/>
    <property type="match status" value="1"/>
</dbReference>
<organism evidence="18 19">
    <name type="scientific">Lentzea guizhouensis</name>
    <dbReference type="NCBI Taxonomy" id="1586287"/>
    <lineage>
        <taxon>Bacteria</taxon>
        <taxon>Bacillati</taxon>
        <taxon>Actinomycetota</taxon>
        <taxon>Actinomycetes</taxon>
        <taxon>Pseudonocardiales</taxon>
        <taxon>Pseudonocardiaceae</taxon>
        <taxon>Lentzea</taxon>
    </lineage>
</organism>
<dbReference type="GO" id="GO:0003977">
    <property type="term" value="F:UDP-N-acetylglucosamine diphosphorylase activity"/>
    <property type="evidence" value="ECO:0007669"/>
    <property type="project" value="UniProtKB-EC"/>
</dbReference>
<evidence type="ECO:0000313" key="18">
    <source>
        <dbReference type="EMBL" id="ANZ39726.1"/>
    </source>
</evidence>
<dbReference type="Proteomes" id="UP000093053">
    <property type="component" value="Chromosome"/>
</dbReference>
<dbReference type="Gene3D" id="2.160.10.10">
    <property type="entry name" value="Hexapeptide repeat proteins"/>
    <property type="match status" value="1"/>
</dbReference>
<dbReference type="GO" id="GO:0046872">
    <property type="term" value="F:metal ion binding"/>
    <property type="evidence" value="ECO:0007669"/>
    <property type="project" value="UniProtKB-KW"/>
</dbReference>
<keyword evidence="10" id="KW-0573">Peptidoglycan synthesis</keyword>
<evidence type="ECO:0000313" key="19">
    <source>
        <dbReference type="Proteomes" id="UP000093053"/>
    </source>
</evidence>
<dbReference type="SUPFAM" id="SSF51161">
    <property type="entry name" value="Trimeric LpxA-like enzymes"/>
    <property type="match status" value="1"/>
</dbReference>
<dbReference type="GO" id="GO:0009252">
    <property type="term" value="P:peptidoglycan biosynthetic process"/>
    <property type="evidence" value="ECO:0007669"/>
    <property type="project" value="UniProtKB-KW"/>
</dbReference>
<dbReference type="GO" id="GO:0071555">
    <property type="term" value="P:cell wall organization"/>
    <property type="evidence" value="ECO:0007669"/>
    <property type="project" value="UniProtKB-KW"/>
</dbReference>
<sequence length="342" mass="36160">MKDQLTVVVLAAGGGRRMKSAVLPKVMHAICGRPLLGHVVAAARELDPEHLVVVVGVLREHIKRYLAESYPETLTVDDNVVNGTGLACRTGLDGLVATGVALDGTVLVLNGDSPLCTADTLRGLVDAHRSHGNAVTVLTAVTPDPGTSGRILRSQGEIAGIVEHGDATPEQLAITEVNSGVYAFDAKLLPETLLRIRTDNSQGEEYLTDAVEILRGDGRRVGAWPVRDHREIMGVNDRKQLAEAWRVFNNRLVDAAMRDGVTVVDPFAVWLDVMVTYEPDAVLHPNTHLRGATHIGAGAVVGRNCTLTDTVVGAGARLSDATARGASISPGAVVGPYTHLVG</sequence>
<evidence type="ECO:0000256" key="9">
    <source>
        <dbReference type="ARBA" id="ARBA00022960"/>
    </source>
</evidence>
<comment type="similarity">
    <text evidence="3">In the N-terminal section; belongs to the N-acetylglucosamine-1-phosphate uridyltransferase family.</text>
</comment>
<dbReference type="SUPFAM" id="SSF53448">
    <property type="entry name" value="Nucleotide-diphospho-sugar transferases"/>
    <property type="match status" value="1"/>
</dbReference>
<protein>
    <recommendedName>
        <fullName evidence="17">MobA-like NTP transferase domain-containing protein</fullName>
    </recommendedName>
</protein>
<accession>A0A1B2HPS6</accession>
<evidence type="ECO:0000256" key="16">
    <source>
        <dbReference type="ARBA" id="ARBA00049628"/>
    </source>
</evidence>
<dbReference type="AlphaFoldDB" id="A0A1B2HPS6"/>
<evidence type="ECO:0000256" key="8">
    <source>
        <dbReference type="ARBA" id="ARBA00022842"/>
    </source>
</evidence>
<evidence type="ECO:0000256" key="2">
    <source>
        <dbReference type="ARBA" id="ARBA00007707"/>
    </source>
</evidence>
<evidence type="ECO:0000256" key="15">
    <source>
        <dbReference type="ARBA" id="ARBA00048493"/>
    </source>
</evidence>
<evidence type="ECO:0000256" key="14">
    <source>
        <dbReference type="ARBA" id="ARBA00048247"/>
    </source>
</evidence>
<evidence type="ECO:0000256" key="1">
    <source>
        <dbReference type="ARBA" id="ARBA00001946"/>
    </source>
</evidence>
<keyword evidence="11" id="KW-0511">Multifunctional enzyme</keyword>
<evidence type="ECO:0000256" key="10">
    <source>
        <dbReference type="ARBA" id="ARBA00022984"/>
    </source>
</evidence>
<comment type="function">
    <text evidence="16">Catalyzes the last two sequential reactions in the de novo biosynthetic pathway for UDP-N-acetylglucosamine (UDP-GlcNAc). The C-terminal domain catalyzes the transfer of acetyl group from acetyl coenzyme A to glucosamine-1-phosphate (GlcN-1-P) to produce N-acetylglucosamine-1-phosphate (GlcNAc-1-P), which is converted into UDP-GlcNAc by the transfer of uridine 5-monophosphate (from uridine 5-triphosphate), a reaction catalyzed by the N-terminal domain.</text>
</comment>
<gene>
    <name evidence="18" type="ORF">BBK82_30470</name>
</gene>
<evidence type="ECO:0000256" key="7">
    <source>
        <dbReference type="ARBA" id="ARBA00022723"/>
    </source>
</evidence>
<comment type="catalytic activity">
    <reaction evidence="14">
        <text>alpha-D-glucosamine 1-phosphate + acetyl-CoA = N-acetyl-alpha-D-glucosamine 1-phosphate + CoA + H(+)</text>
        <dbReference type="Rhea" id="RHEA:13725"/>
        <dbReference type="ChEBI" id="CHEBI:15378"/>
        <dbReference type="ChEBI" id="CHEBI:57287"/>
        <dbReference type="ChEBI" id="CHEBI:57288"/>
        <dbReference type="ChEBI" id="CHEBI:57776"/>
        <dbReference type="ChEBI" id="CHEBI:58516"/>
        <dbReference type="EC" id="2.3.1.157"/>
    </reaction>
</comment>
<keyword evidence="7" id="KW-0479">Metal-binding</keyword>
<evidence type="ECO:0000256" key="6">
    <source>
        <dbReference type="ARBA" id="ARBA00022695"/>
    </source>
</evidence>
<dbReference type="Pfam" id="PF12804">
    <property type="entry name" value="NTP_transf_3"/>
    <property type="match status" value="1"/>
</dbReference>
<evidence type="ECO:0000256" key="5">
    <source>
        <dbReference type="ARBA" id="ARBA00022679"/>
    </source>
</evidence>
<keyword evidence="5" id="KW-0808">Transferase</keyword>
<evidence type="ECO:0000259" key="17">
    <source>
        <dbReference type="Pfam" id="PF12804"/>
    </source>
</evidence>
<dbReference type="Gene3D" id="3.90.550.10">
    <property type="entry name" value="Spore Coat Polysaccharide Biosynthesis Protein SpsA, Chain A"/>
    <property type="match status" value="1"/>
</dbReference>
<dbReference type="KEGG" id="led:BBK82_30470"/>
<dbReference type="InterPro" id="IPR025877">
    <property type="entry name" value="MobA-like_NTP_Trfase"/>
</dbReference>
<keyword evidence="12" id="KW-0012">Acyltransferase</keyword>
<keyword evidence="19" id="KW-1185">Reference proteome</keyword>
<dbReference type="OrthoDB" id="9775031at2"/>
<feature type="domain" description="MobA-like NTP transferase" evidence="17">
    <location>
        <begin position="7"/>
        <end position="139"/>
    </location>
</feature>
<dbReference type="GO" id="GO:0019134">
    <property type="term" value="F:glucosamine-1-phosphate N-acetyltransferase activity"/>
    <property type="evidence" value="ECO:0007669"/>
    <property type="project" value="UniProtKB-EC"/>
</dbReference>
<evidence type="ECO:0000256" key="4">
    <source>
        <dbReference type="ARBA" id="ARBA00022490"/>
    </source>
</evidence>
<comment type="cofactor">
    <cofactor evidence="1">
        <name>Mg(2+)</name>
        <dbReference type="ChEBI" id="CHEBI:18420"/>
    </cofactor>
</comment>
<keyword evidence="9" id="KW-0133">Cell shape</keyword>
<keyword evidence="8" id="KW-0460">Magnesium</keyword>
<evidence type="ECO:0000256" key="3">
    <source>
        <dbReference type="ARBA" id="ARBA00007947"/>
    </source>
</evidence>
<keyword evidence="6" id="KW-0548">Nucleotidyltransferase</keyword>
<keyword evidence="13" id="KW-0961">Cell wall biogenesis/degradation</keyword>
<comment type="similarity">
    <text evidence="2">In the C-terminal section; belongs to the transferase hexapeptide repeat family.</text>
</comment>
<name>A0A1B2HPS6_9PSEU</name>
<evidence type="ECO:0000256" key="11">
    <source>
        <dbReference type="ARBA" id="ARBA00023268"/>
    </source>
</evidence>
<dbReference type="InterPro" id="IPR029044">
    <property type="entry name" value="Nucleotide-diphossugar_trans"/>
</dbReference>
<dbReference type="GO" id="GO:0008360">
    <property type="term" value="P:regulation of cell shape"/>
    <property type="evidence" value="ECO:0007669"/>
    <property type="project" value="UniProtKB-KW"/>
</dbReference>
<dbReference type="CDD" id="cd02540">
    <property type="entry name" value="GT2_GlmU_N_bac"/>
    <property type="match status" value="1"/>
</dbReference>
<dbReference type="InterPro" id="IPR050065">
    <property type="entry name" value="GlmU-like"/>
</dbReference>
<dbReference type="InterPro" id="IPR011004">
    <property type="entry name" value="Trimer_LpxA-like_sf"/>
</dbReference>